<dbReference type="Gene3D" id="1.20.58.1200">
    <property type="entry name" value="RNA silencing suppressor P21, N-terminal domain"/>
    <property type="match status" value="3"/>
</dbReference>
<dbReference type="Gene3D" id="1.10.533.10">
    <property type="entry name" value="Death Domain, Fas"/>
    <property type="match status" value="1"/>
</dbReference>
<name>A0A8T3DQ86_9TELE</name>
<dbReference type="PANTHER" id="PTHR31594">
    <property type="entry name" value="AIG1-TYPE G DOMAIN-CONTAINING PROTEIN"/>
    <property type="match status" value="1"/>
</dbReference>
<evidence type="ECO:0000313" key="3">
    <source>
        <dbReference type="Proteomes" id="UP000829720"/>
    </source>
</evidence>
<dbReference type="CDD" id="cd01671">
    <property type="entry name" value="CARD"/>
    <property type="match status" value="1"/>
</dbReference>
<accession>A0A8T3DQ86</accession>
<organism evidence="2 3">
    <name type="scientific">Albula goreensis</name>
    <dbReference type="NCBI Taxonomy" id="1534307"/>
    <lineage>
        <taxon>Eukaryota</taxon>
        <taxon>Metazoa</taxon>
        <taxon>Chordata</taxon>
        <taxon>Craniata</taxon>
        <taxon>Vertebrata</taxon>
        <taxon>Euteleostomi</taxon>
        <taxon>Actinopterygii</taxon>
        <taxon>Neopterygii</taxon>
        <taxon>Teleostei</taxon>
        <taxon>Albuliformes</taxon>
        <taxon>Albulidae</taxon>
        <taxon>Albula</taxon>
    </lineage>
</organism>
<dbReference type="PANTHER" id="PTHR31594:SF16">
    <property type="entry name" value="SI:CH211-281L24.3"/>
    <property type="match status" value="1"/>
</dbReference>
<dbReference type="Gene3D" id="3.80.10.10">
    <property type="entry name" value="Ribonuclease Inhibitor"/>
    <property type="match status" value="1"/>
</dbReference>
<dbReference type="SUPFAM" id="SSF52047">
    <property type="entry name" value="RNI-like"/>
    <property type="match status" value="1"/>
</dbReference>
<feature type="domain" description="CARD" evidence="1">
    <location>
        <begin position="4"/>
        <end position="79"/>
    </location>
</feature>
<gene>
    <name evidence="2" type="ORF">AGOR_G00069140</name>
</gene>
<dbReference type="PROSITE" id="PS50209">
    <property type="entry name" value="CARD"/>
    <property type="match status" value="1"/>
</dbReference>
<dbReference type="InterPro" id="IPR052090">
    <property type="entry name" value="Cytolytic_pore-forming_toxin"/>
</dbReference>
<dbReference type="AlphaFoldDB" id="A0A8T3DQ86"/>
<reference evidence="2" key="1">
    <citation type="submission" date="2021-01" db="EMBL/GenBank/DDBJ databases">
        <authorList>
            <person name="Zahm M."/>
            <person name="Roques C."/>
            <person name="Cabau C."/>
            <person name="Klopp C."/>
            <person name="Donnadieu C."/>
            <person name="Jouanno E."/>
            <person name="Lampietro C."/>
            <person name="Louis A."/>
            <person name="Herpin A."/>
            <person name="Echchiki A."/>
            <person name="Berthelot C."/>
            <person name="Parey E."/>
            <person name="Roest-Crollius H."/>
            <person name="Braasch I."/>
            <person name="Postlethwait J."/>
            <person name="Bobe J."/>
            <person name="Montfort J."/>
            <person name="Bouchez O."/>
            <person name="Begum T."/>
            <person name="Mejri S."/>
            <person name="Adams A."/>
            <person name="Chen W.-J."/>
            <person name="Guiguen Y."/>
        </authorList>
    </citation>
    <scope>NUCLEOTIDE SEQUENCE</scope>
    <source>
        <tissue evidence="2">Blood</tissue>
    </source>
</reference>
<dbReference type="OrthoDB" id="120976at2759"/>
<proteinExistence type="predicted"/>
<dbReference type="SUPFAM" id="SSF47986">
    <property type="entry name" value="DEATH domain"/>
    <property type="match status" value="1"/>
</dbReference>
<dbReference type="EMBL" id="JAERUA010000006">
    <property type="protein sequence ID" value="KAI1898126.1"/>
    <property type="molecule type" value="Genomic_DNA"/>
</dbReference>
<keyword evidence="3" id="KW-1185">Reference proteome</keyword>
<sequence length="1107" mass="126181">MACTQQSALNYVTNGRVHLIGRLRNLPLIIEKLRQCGVLNENEVSVINSSSETFSKTRKILDMVTANGEEACYEFLRILDVTRKRTLPEQQQGFSASRVTRSCDLLQWIISFPFREDRNDYTAGSEPCHRYQRKLKAKDRTVQLDLENSVVTDLGWKLILSCVKKIKVLGLNPSMFSELWETALHCGQQCDFTNVLRLCGNEFHFPVKEQENRSVCVRAGDVMKQSPEKVKLCLHWDQHIYLPPENFTETIFQCLTNIATISFIPPKHQTDSSEEWERRVSSFSMDLCLQGALYETETGQNITGTLMSALSLNSAAQQSEFLLDLYSHVKDYETQTGRSFLSALQTLYQSAPAEWVIDLSKRKASLFLKVLKLQTVKKPVELLGWSDEESEVRIFLECLLYISQLSFIPPKYQTDPSKEWKGKLSSFILDLCLQGTLYETERNITRTLMSALSLDSAVQQSEFLLDLYSHVEDYETQTGRSVLSAFLPLYQSAPAEWAIDLSERKASLFLEVLKLQTVKKPVRLMGWSDEESEVRIFLECLLYISQLSSKCHWNYNFEKAAHCVLELWFQAVVHEAETGRRTVTLLSSVYSFENALDDEESETHSNALLDLYSRVEDYETRTGRRVLSALQTLYQSAPAEWAIDLSKRKASLFLKVLKLQTVKKPVKLTGWSDEENEVRELLECLPYISELRLHTQTLQQLAVKVCEAGEERLTQRFLQKVGGDLTGCTLDWNVLQYLLPRSTQHFTVDLRKSGIKEQNIRDLLHFLHRIQLKRLNSRFMMAALREIFEMGAGDLVFSLVKSAGNWINLNKRVLDSHDCAALRFTLSHTDRVGLSLIWASITEEEIQRTVPLLTRVSQLRMDRKLLLKLLHSCLTSEHQQGAAELLRTLQFKLDFSCSCSVDLTAEEESMSLCLSVSDCSTISTTISTAIQLAQCDTQLNTQLVLKDCTIEDAGLEELYPILHRVHLSLSKPLLLQLVCMTPVQDEGRSVSRATALLRALGGELDLSHTPLSLQACRSLALVLDRSDGLAELDLSHCQLTDHCVEPLLPHLHKTRVLDLSHNDITNHGGQKIHMVVSDCSFIESVRLFGNKISDRGIFQEDQRYEIW</sequence>
<protein>
    <recommendedName>
        <fullName evidence="1">CARD domain-containing protein</fullName>
    </recommendedName>
</protein>
<dbReference type="Proteomes" id="UP000829720">
    <property type="component" value="Unassembled WGS sequence"/>
</dbReference>
<dbReference type="GO" id="GO:0042981">
    <property type="term" value="P:regulation of apoptotic process"/>
    <property type="evidence" value="ECO:0007669"/>
    <property type="project" value="InterPro"/>
</dbReference>
<comment type="caution">
    <text evidence="2">The sequence shown here is derived from an EMBL/GenBank/DDBJ whole genome shotgun (WGS) entry which is preliminary data.</text>
</comment>
<dbReference type="InterPro" id="IPR001315">
    <property type="entry name" value="CARD"/>
</dbReference>
<dbReference type="InterPro" id="IPR032675">
    <property type="entry name" value="LRR_dom_sf"/>
</dbReference>
<dbReference type="InterPro" id="IPR011029">
    <property type="entry name" value="DEATH-like_dom_sf"/>
</dbReference>
<evidence type="ECO:0000313" key="2">
    <source>
        <dbReference type="EMBL" id="KAI1898126.1"/>
    </source>
</evidence>
<dbReference type="Pfam" id="PF13516">
    <property type="entry name" value="LRR_6"/>
    <property type="match status" value="1"/>
</dbReference>
<dbReference type="InterPro" id="IPR001611">
    <property type="entry name" value="Leu-rich_rpt"/>
</dbReference>
<dbReference type="Pfam" id="PF00619">
    <property type="entry name" value="CARD"/>
    <property type="match status" value="1"/>
</dbReference>
<evidence type="ECO:0000259" key="1">
    <source>
        <dbReference type="PROSITE" id="PS50209"/>
    </source>
</evidence>